<organism evidence="2 3">
    <name type="scientific">Cereibacter changlensis JA139</name>
    <dbReference type="NCBI Taxonomy" id="1188249"/>
    <lineage>
        <taxon>Bacteria</taxon>
        <taxon>Pseudomonadati</taxon>
        <taxon>Pseudomonadota</taxon>
        <taxon>Alphaproteobacteria</taxon>
        <taxon>Rhodobacterales</taxon>
        <taxon>Paracoccaceae</taxon>
        <taxon>Cereibacter</taxon>
    </lineage>
</organism>
<gene>
    <name evidence="2" type="ORF">C5F48_14750</name>
</gene>
<proteinExistence type="predicted"/>
<evidence type="ECO:0000313" key="3">
    <source>
        <dbReference type="Proteomes" id="UP000241010"/>
    </source>
</evidence>
<evidence type="ECO:0000313" key="2">
    <source>
        <dbReference type="EMBL" id="PTE20968.1"/>
    </source>
</evidence>
<accession>A0A2T4JST0</accession>
<name>A0A2T4JST0_9RHOB</name>
<protein>
    <submittedName>
        <fullName evidence="2">Uncharacterized protein</fullName>
    </submittedName>
</protein>
<dbReference type="AlphaFoldDB" id="A0A2T4JST0"/>
<feature type="region of interest" description="Disordered" evidence="1">
    <location>
        <begin position="46"/>
        <end position="87"/>
    </location>
</feature>
<evidence type="ECO:0000256" key="1">
    <source>
        <dbReference type="SAM" id="MobiDB-lite"/>
    </source>
</evidence>
<dbReference type="Gene3D" id="3.90.226.10">
    <property type="entry name" value="2-enoyl-CoA Hydratase, Chain A, domain 1"/>
    <property type="match status" value="1"/>
</dbReference>
<sequence length="263" mass="27949">MTVEAPTKRVVPRSGRVLQAMLALQIGLAGLIAFGDFQRLAPGLWSGADRAPPAEVPVRPGDQTRRFTPRDLPQEQPAGPEFPRSDAVPARLGFTATKIGEVENAVLLEGSIAPGDAVRFADYLASRAEAPALIALHSPGGSVGDALAIGRTIREAGWDTIMQPGAACFSACPYILAAGVERQVSRSALVGVHQHYFGENTLLPAFVAVESIQRGQGEVLDYLSAMGIDLRMMAKAMITPPDNIYILVEAELTDFAMATEVTD</sequence>
<dbReference type="OrthoDB" id="5936191at2"/>
<comment type="caution">
    <text evidence="2">The sequence shown here is derived from an EMBL/GenBank/DDBJ whole genome shotgun (WGS) entry which is preliminary data.</text>
</comment>
<dbReference type="SUPFAM" id="SSF52096">
    <property type="entry name" value="ClpP/crotonase"/>
    <property type="match status" value="1"/>
</dbReference>
<dbReference type="RefSeq" id="WP_107664662.1">
    <property type="nucleotide sequence ID" value="NZ_PZKG01000073.1"/>
</dbReference>
<dbReference type="Proteomes" id="UP000241010">
    <property type="component" value="Unassembled WGS sequence"/>
</dbReference>
<dbReference type="InterPro" id="IPR029045">
    <property type="entry name" value="ClpP/crotonase-like_dom_sf"/>
</dbReference>
<keyword evidence="3" id="KW-1185">Reference proteome</keyword>
<reference evidence="2 3" key="1">
    <citation type="submission" date="2018-03" db="EMBL/GenBank/DDBJ databases">
        <title>Cereibacter changlensis.</title>
        <authorList>
            <person name="Meyer T.E."/>
            <person name="Miller S."/>
            <person name="Lodha T."/>
            <person name="Gandham S."/>
            <person name="Chintalapati S."/>
            <person name="Chintalapati V.R."/>
        </authorList>
    </citation>
    <scope>NUCLEOTIDE SEQUENCE [LARGE SCALE GENOMIC DNA]</scope>
    <source>
        <strain evidence="2 3">JA139</strain>
    </source>
</reference>
<feature type="compositionally biased region" description="Basic and acidic residues" evidence="1">
    <location>
        <begin position="62"/>
        <end position="73"/>
    </location>
</feature>
<dbReference type="EMBL" id="PZKG01000073">
    <property type="protein sequence ID" value="PTE20968.1"/>
    <property type="molecule type" value="Genomic_DNA"/>
</dbReference>